<evidence type="ECO:0000313" key="2">
    <source>
        <dbReference type="Proteomes" id="UP000177682"/>
    </source>
</evidence>
<dbReference type="AlphaFoldDB" id="A0A1F5PLD9"/>
<organism evidence="1 2">
    <name type="scientific">Candidatus Doudnabacteria bacterium RIFCSPHIGHO2_12_FULL_48_16</name>
    <dbReference type="NCBI Taxonomy" id="1817838"/>
    <lineage>
        <taxon>Bacteria</taxon>
        <taxon>Candidatus Doudnaibacteriota</taxon>
    </lineage>
</organism>
<protein>
    <submittedName>
        <fullName evidence="1">Uncharacterized protein</fullName>
    </submittedName>
</protein>
<dbReference type="Proteomes" id="UP000177682">
    <property type="component" value="Unassembled WGS sequence"/>
</dbReference>
<dbReference type="EMBL" id="MFEY01000005">
    <property type="protein sequence ID" value="OGE90614.1"/>
    <property type="molecule type" value="Genomic_DNA"/>
</dbReference>
<reference evidence="1 2" key="1">
    <citation type="journal article" date="2016" name="Nat. Commun.">
        <title>Thousands of microbial genomes shed light on interconnected biogeochemical processes in an aquifer system.</title>
        <authorList>
            <person name="Anantharaman K."/>
            <person name="Brown C.T."/>
            <person name="Hug L.A."/>
            <person name="Sharon I."/>
            <person name="Castelle C.J."/>
            <person name="Probst A.J."/>
            <person name="Thomas B.C."/>
            <person name="Singh A."/>
            <person name="Wilkins M.J."/>
            <person name="Karaoz U."/>
            <person name="Brodie E.L."/>
            <person name="Williams K.H."/>
            <person name="Hubbard S.S."/>
            <person name="Banfield J.F."/>
        </authorList>
    </citation>
    <scope>NUCLEOTIDE SEQUENCE [LARGE SCALE GENOMIC DNA]</scope>
</reference>
<sequence>MLSLVRLLRSLFYRGCTRERALTAICWGSALEPQRATESTDSVFTNDVSILRYRRVAQGRSLTETITVSIRDLGESLEFIVIGGQTVIWLRDATTDRKGRPVNHPVDQDYYLDQIYKAAHRAVKLEY</sequence>
<proteinExistence type="predicted"/>
<name>A0A1F5PLD9_9BACT</name>
<evidence type="ECO:0000313" key="1">
    <source>
        <dbReference type="EMBL" id="OGE90614.1"/>
    </source>
</evidence>
<accession>A0A1F5PLD9</accession>
<gene>
    <name evidence="1" type="ORF">A3E29_02350</name>
</gene>
<comment type="caution">
    <text evidence="1">The sequence shown here is derived from an EMBL/GenBank/DDBJ whole genome shotgun (WGS) entry which is preliminary data.</text>
</comment>